<protein>
    <submittedName>
        <fullName evidence="6">DNA-binding transcriptional LysR family regulator</fullName>
    </submittedName>
</protein>
<dbReference type="PRINTS" id="PR00039">
    <property type="entry name" value="HTHLYSR"/>
</dbReference>
<dbReference type="PANTHER" id="PTHR30346:SF0">
    <property type="entry name" value="HCA OPERON TRANSCRIPTIONAL ACTIVATOR HCAR"/>
    <property type="match status" value="1"/>
</dbReference>
<dbReference type="GO" id="GO:0003677">
    <property type="term" value="F:DNA binding"/>
    <property type="evidence" value="ECO:0007669"/>
    <property type="project" value="UniProtKB-KW"/>
</dbReference>
<dbReference type="SUPFAM" id="SSF46785">
    <property type="entry name" value="Winged helix' DNA-binding domain"/>
    <property type="match status" value="1"/>
</dbReference>
<name>A0A853AAB9_9ACTN</name>
<organism evidence="6 7">
    <name type="scientific">Allostreptomyces psammosilenae</name>
    <dbReference type="NCBI Taxonomy" id="1892865"/>
    <lineage>
        <taxon>Bacteria</taxon>
        <taxon>Bacillati</taxon>
        <taxon>Actinomycetota</taxon>
        <taxon>Actinomycetes</taxon>
        <taxon>Kitasatosporales</taxon>
        <taxon>Streptomycetaceae</taxon>
        <taxon>Allostreptomyces</taxon>
    </lineage>
</organism>
<evidence type="ECO:0000313" key="7">
    <source>
        <dbReference type="Proteomes" id="UP000567795"/>
    </source>
</evidence>
<dbReference type="PROSITE" id="PS50931">
    <property type="entry name" value="HTH_LYSR"/>
    <property type="match status" value="1"/>
</dbReference>
<evidence type="ECO:0000256" key="3">
    <source>
        <dbReference type="ARBA" id="ARBA00023125"/>
    </source>
</evidence>
<sequence length="314" mass="33806">MDTEAVRSFVRAAELGRLGRVADELGVTQQAVSKRIAALERDLEVRLFTRTARGVELTLDGQAFLPHARSIVAGVERAVTAVRPGSRALRVDVLGLRSAQAVVLHEYWRSRPGTALDVVTLRVDDPRVAAAAVEAGDVDASFRSVTDPAALPPGVRMVHAFDSPLELLVGPGHPLASAPRLSPAQLRGHRIWVPGIAPRSEWGEFYDELATEFDLRIDAAGPHFGDEVLLETLAESADVATLVGARDRYIWPAEHDLRRIPVVGPALAYPLSLLLPGANPHPGLRGVIAHLAGLPRLPGAVWRPSWATTPPRHG</sequence>
<dbReference type="Proteomes" id="UP000567795">
    <property type="component" value="Unassembled WGS sequence"/>
</dbReference>
<dbReference type="AlphaFoldDB" id="A0A853AAB9"/>
<comment type="similarity">
    <text evidence="1">Belongs to the LysR transcriptional regulatory family.</text>
</comment>
<dbReference type="FunFam" id="1.10.10.10:FF:000001">
    <property type="entry name" value="LysR family transcriptional regulator"/>
    <property type="match status" value="1"/>
</dbReference>
<dbReference type="SUPFAM" id="SSF53850">
    <property type="entry name" value="Periplasmic binding protein-like II"/>
    <property type="match status" value="1"/>
</dbReference>
<dbReference type="EMBL" id="JACBZD010000002">
    <property type="protein sequence ID" value="NYI07571.1"/>
    <property type="molecule type" value="Genomic_DNA"/>
</dbReference>
<dbReference type="Gene3D" id="1.10.10.10">
    <property type="entry name" value="Winged helix-like DNA-binding domain superfamily/Winged helix DNA-binding domain"/>
    <property type="match status" value="1"/>
</dbReference>
<reference evidence="6 7" key="1">
    <citation type="submission" date="2020-07" db="EMBL/GenBank/DDBJ databases">
        <title>Sequencing the genomes of 1000 actinobacteria strains.</title>
        <authorList>
            <person name="Klenk H.-P."/>
        </authorList>
    </citation>
    <scope>NUCLEOTIDE SEQUENCE [LARGE SCALE GENOMIC DNA]</scope>
    <source>
        <strain evidence="6 7">DSM 42178</strain>
    </source>
</reference>
<accession>A0A853AAB9</accession>
<dbReference type="InterPro" id="IPR036390">
    <property type="entry name" value="WH_DNA-bd_sf"/>
</dbReference>
<dbReference type="Gene3D" id="3.40.190.290">
    <property type="match status" value="1"/>
</dbReference>
<keyword evidence="4" id="KW-0804">Transcription</keyword>
<evidence type="ECO:0000259" key="5">
    <source>
        <dbReference type="PROSITE" id="PS50931"/>
    </source>
</evidence>
<evidence type="ECO:0000256" key="2">
    <source>
        <dbReference type="ARBA" id="ARBA00023015"/>
    </source>
</evidence>
<dbReference type="Pfam" id="PF03466">
    <property type="entry name" value="LysR_substrate"/>
    <property type="match status" value="1"/>
</dbReference>
<evidence type="ECO:0000256" key="1">
    <source>
        <dbReference type="ARBA" id="ARBA00009437"/>
    </source>
</evidence>
<dbReference type="PANTHER" id="PTHR30346">
    <property type="entry name" value="TRANSCRIPTIONAL DUAL REGULATOR HCAR-RELATED"/>
    <property type="match status" value="1"/>
</dbReference>
<dbReference type="GO" id="GO:0003700">
    <property type="term" value="F:DNA-binding transcription factor activity"/>
    <property type="evidence" value="ECO:0007669"/>
    <property type="project" value="InterPro"/>
</dbReference>
<dbReference type="RefSeq" id="WP_179816555.1">
    <property type="nucleotide sequence ID" value="NZ_JACBZD010000002.1"/>
</dbReference>
<dbReference type="Pfam" id="PF00126">
    <property type="entry name" value="HTH_1"/>
    <property type="match status" value="1"/>
</dbReference>
<evidence type="ECO:0000313" key="6">
    <source>
        <dbReference type="EMBL" id="NYI07571.1"/>
    </source>
</evidence>
<evidence type="ECO:0000256" key="4">
    <source>
        <dbReference type="ARBA" id="ARBA00023163"/>
    </source>
</evidence>
<gene>
    <name evidence="6" type="ORF">FHU37_004600</name>
</gene>
<dbReference type="InterPro" id="IPR000847">
    <property type="entry name" value="LysR_HTH_N"/>
</dbReference>
<feature type="domain" description="HTH lysR-type" evidence="5">
    <location>
        <begin position="1"/>
        <end position="58"/>
    </location>
</feature>
<proteinExistence type="inferred from homology"/>
<keyword evidence="3 6" id="KW-0238">DNA-binding</keyword>
<comment type="caution">
    <text evidence="6">The sequence shown here is derived from an EMBL/GenBank/DDBJ whole genome shotgun (WGS) entry which is preliminary data.</text>
</comment>
<dbReference type="GO" id="GO:0032993">
    <property type="term" value="C:protein-DNA complex"/>
    <property type="evidence" value="ECO:0007669"/>
    <property type="project" value="TreeGrafter"/>
</dbReference>
<keyword evidence="2" id="KW-0805">Transcription regulation</keyword>
<keyword evidence="7" id="KW-1185">Reference proteome</keyword>
<dbReference type="InterPro" id="IPR005119">
    <property type="entry name" value="LysR_subst-bd"/>
</dbReference>
<dbReference type="InterPro" id="IPR036388">
    <property type="entry name" value="WH-like_DNA-bd_sf"/>
</dbReference>